<evidence type="ECO:0000313" key="1">
    <source>
        <dbReference type="EMBL" id="KAG7176844.1"/>
    </source>
</evidence>
<name>A0A8J5NCE3_HOMAM</name>
<accession>A0A8J5NCE3</accession>
<reference evidence="1" key="1">
    <citation type="journal article" date="2021" name="Sci. Adv.">
        <title>The American lobster genome reveals insights on longevity, neural, and immune adaptations.</title>
        <authorList>
            <person name="Polinski J.M."/>
            <person name="Zimin A.V."/>
            <person name="Clark K.F."/>
            <person name="Kohn A.B."/>
            <person name="Sadowski N."/>
            <person name="Timp W."/>
            <person name="Ptitsyn A."/>
            <person name="Khanna P."/>
            <person name="Romanova D.Y."/>
            <person name="Williams P."/>
            <person name="Greenwood S.J."/>
            <person name="Moroz L.L."/>
            <person name="Walt D.R."/>
            <person name="Bodnar A.G."/>
        </authorList>
    </citation>
    <scope>NUCLEOTIDE SEQUENCE</scope>
    <source>
        <strain evidence="1">GMGI-L3</strain>
    </source>
</reference>
<comment type="caution">
    <text evidence="1">The sequence shown here is derived from an EMBL/GenBank/DDBJ whole genome shotgun (WGS) entry which is preliminary data.</text>
</comment>
<dbReference type="EMBL" id="JAHLQT010002534">
    <property type="protein sequence ID" value="KAG7176844.1"/>
    <property type="molecule type" value="Genomic_DNA"/>
</dbReference>
<protein>
    <submittedName>
        <fullName evidence="1">Uncharacterized protein</fullName>
    </submittedName>
</protein>
<keyword evidence="2" id="KW-1185">Reference proteome</keyword>
<dbReference type="Proteomes" id="UP000747542">
    <property type="component" value="Unassembled WGS sequence"/>
</dbReference>
<organism evidence="1 2">
    <name type="scientific">Homarus americanus</name>
    <name type="common">American lobster</name>
    <dbReference type="NCBI Taxonomy" id="6706"/>
    <lineage>
        <taxon>Eukaryota</taxon>
        <taxon>Metazoa</taxon>
        <taxon>Ecdysozoa</taxon>
        <taxon>Arthropoda</taxon>
        <taxon>Crustacea</taxon>
        <taxon>Multicrustacea</taxon>
        <taxon>Malacostraca</taxon>
        <taxon>Eumalacostraca</taxon>
        <taxon>Eucarida</taxon>
        <taxon>Decapoda</taxon>
        <taxon>Pleocyemata</taxon>
        <taxon>Astacidea</taxon>
        <taxon>Nephropoidea</taxon>
        <taxon>Nephropidae</taxon>
        <taxon>Homarus</taxon>
    </lineage>
</organism>
<gene>
    <name evidence="1" type="ORF">Hamer_G000031</name>
</gene>
<evidence type="ECO:0000313" key="2">
    <source>
        <dbReference type="Proteomes" id="UP000747542"/>
    </source>
</evidence>
<proteinExistence type="predicted"/>
<sequence>MIGGDSANTNMGWSGDTIALLEKMLGRKCHWMICQLHVNELPMRHLIIKLDGPVTPQSGFSGPIGKLLEKVNELEVNFKPVE</sequence>
<dbReference type="AlphaFoldDB" id="A0A8J5NCE3"/>